<protein>
    <recommendedName>
        <fullName evidence="1">Flp pilus assembly protein RcpC/CpaB domain-containing protein</fullName>
    </recommendedName>
</protein>
<comment type="caution">
    <text evidence="2">The sequence shown here is derived from an EMBL/GenBank/DDBJ whole genome shotgun (WGS) entry which is preliminary data.</text>
</comment>
<dbReference type="InterPro" id="IPR017592">
    <property type="entry name" value="Pilus_assmbl_Flp-typ_CpaB"/>
</dbReference>
<dbReference type="Pfam" id="PF16976">
    <property type="entry name" value="RcpC"/>
    <property type="match status" value="1"/>
</dbReference>
<dbReference type="EMBL" id="BAAAMY010000002">
    <property type="protein sequence ID" value="GAA1912329.1"/>
    <property type="molecule type" value="Genomic_DNA"/>
</dbReference>
<dbReference type="NCBIfam" id="TIGR03177">
    <property type="entry name" value="pilus_cpaB"/>
    <property type="match status" value="1"/>
</dbReference>
<sequence>MLVAAVVVAVIGAALVLVYARGADSRAAEGLESVDVLTVTQTVEVGESVADARSAGKFATTTVPLDAMLPGAQTDLAALEGLFATTRLLPGEQVVVEKFGGESEQTTSLAIPRDKMAASVELTDPQRVAGFISPGSYVSVVYTGPGAGTESGTISRVLLRRVQVLGVGSTTPTTTTTTTEEGAQTTEQLPTTILTLALDEDEVTKVNYGVVTATQLSVALLTDDSTVDGLEATTADNLFED</sequence>
<organism evidence="2 3">
    <name type="scientific">Nocardioides lentus</name>
    <dbReference type="NCBI Taxonomy" id="338077"/>
    <lineage>
        <taxon>Bacteria</taxon>
        <taxon>Bacillati</taxon>
        <taxon>Actinomycetota</taxon>
        <taxon>Actinomycetes</taxon>
        <taxon>Propionibacteriales</taxon>
        <taxon>Nocardioidaceae</taxon>
        <taxon>Nocardioides</taxon>
    </lineage>
</organism>
<reference evidence="3" key="1">
    <citation type="journal article" date="2019" name="Int. J. Syst. Evol. Microbiol.">
        <title>The Global Catalogue of Microorganisms (GCM) 10K type strain sequencing project: providing services to taxonomists for standard genome sequencing and annotation.</title>
        <authorList>
            <consortium name="The Broad Institute Genomics Platform"/>
            <consortium name="The Broad Institute Genome Sequencing Center for Infectious Disease"/>
            <person name="Wu L."/>
            <person name="Ma J."/>
        </authorList>
    </citation>
    <scope>NUCLEOTIDE SEQUENCE [LARGE SCALE GENOMIC DNA]</scope>
    <source>
        <strain evidence="3">JCM 14046</strain>
    </source>
</reference>
<gene>
    <name evidence="2" type="ORF">GCM10009737_12300</name>
</gene>
<proteinExistence type="predicted"/>
<accession>A0ABP5AIC3</accession>
<dbReference type="InterPro" id="IPR031571">
    <property type="entry name" value="RcpC_dom"/>
</dbReference>
<feature type="domain" description="Flp pilus assembly protein RcpC/CpaB" evidence="1">
    <location>
        <begin position="109"/>
        <end position="208"/>
    </location>
</feature>
<keyword evidence="3" id="KW-1185">Reference proteome</keyword>
<evidence type="ECO:0000259" key="1">
    <source>
        <dbReference type="Pfam" id="PF16976"/>
    </source>
</evidence>
<name>A0ABP5AIC3_9ACTN</name>
<evidence type="ECO:0000313" key="3">
    <source>
        <dbReference type="Proteomes" id="UP001501612"/>
    </source>
</evidence>
<evidence type="ECO:0000313" key="2">
    <source>
        <dbReference type="EMBL" id="GAA1912329.1"/>
    </source>
</evidence>
<dbReference type="CDD" id="cd11614">
    <property type="entry name" value="SAF_CpaB_FlgA_like"/>
    <property type="match status" value="1"/>
</dbReference>
<dbReference type="Proteomes" id="UP001501612">
    <property type="component" value="Unassembled WGS sequence"/>
</dbReference>